<feature type="compositionally biased region" description="Low complexity" evidence="1">
    <location>
        <begin position="136"/>
        <end position="150"/>
    </location>
</feature>
<evidence type="ECO:0000259" key="2">
    <source>
        <dbReference type="Pfam" id="PF25545"/>
    </source>
</evidence>
<organism evidence="3 4">
    <name type="scientific">Exophiala dermatitidis</name>
    <name type="common">Black yeast-like fungus</name>
    <name type="synonym">Wangiella dermatitidis</name>
    <dbReference type="NCBI Taxonomy" id="5970"/>
    <lineage>
        <taxon>Eukaryota</taxon>
        <taxon>Fungi</taxon>
        <taxon>Dikarya</taxon>
        <taxon>Ascomycota</taxon>
        <taxon>Pezizomycotina</taxon>
        <taxon>Eurotiomycetes</taxon>
        <taxon>Chaetothyriomycetidae</taxon>
        <taxon>Chaetothyriales</taxon>
        <taxon>Herpotrichiellaceae</taxon>
        <taxon>Exophiala</taxon>
    </lineage>
</organism>
<name>A0AAN6IY59_EXODE</name>
<dbReference type="EMBL" id="JAJGCB010000001">
    <property type="protein sequence ID" value="KAJ8995730.1"/>
    <property type="molecule type" value="Genomic_DNA"/>
</dbReference>
<feature type="compositionally biased region" description="Low complexity" evidence="1">
    <location>
        <begin position="462"/>
        <end position="472"/>
    </location>
</feature>
<feature type="region of interest" description="Disordered" evidence="1">
    <location>
        <begin position="127"/>
        <end position="154"/>
    </location>
</feature>
<dbReference type="Proteomes" id="UP001161757">
    <property type="component" value="Unassembled WGS sequence"/>
</dbReference>
<accession>A0AAN6IY59</accession>
<proteinExistence type="predicted"/>
<evidence type="ECO:0000256" key="1">
    <source>
        <dbReference type="SAM" id="MobiDB-lite"/>
    </source>
</evidence>
<feature type="domain" description="DUF7924" evidence="2">
    <location>
        <begin position="214"/>
        <end position="416"/>
    </location>
</feature>
<dbReference type="AlphaFoldDB" id="A0AAN6IY59"/>
<feature type="compositionally biased region" description="Polar residues" evidence="1">
    <location>
        <begin position="483"/>
        <end position="494"/>
    </location>
</feature>
<gene>
    <name evidence="3" type="ORF">HRR80_000489</name>
</gene>
<reference evidence="3" key="1">
    <citation type="submission" date="2023-01" db="EMBL/GenBank/DDBJ databases">
        <title>Exophiala dermititidis isolated from Cystic Fibrosis Patient.</title>
        <authorList>
            <person name="Kurbessoian T."/>
            <person name="Crocker A."/>
            <person name="Murante D."/>
            <person name="Hogan D.A."/>
            <person name="Stajich J.E."/>
        </authorList>
    </citation>
    <scope>NUCLEOTIDE SEQUENCE</scope>
    <source>
        <strain evidence="3">Ex8</strain>
    </source>
</reference>
<dbReference type="InterPro" id="IPR057684">
    <property type="entry name" value="DUF7924"/>
</dbReference>
<protein>
    <recommendedName>
        <fullName evidence="2">DUF7924 domain-containing protein</fullName>
    </recommendedName>
</protein>
<dbReference type="Pfam" id="PF25545">
    <property type="entry name" value="DUF7924"/>
    <property type="match status" value="1"/>
</dbReference>
<sequence>MPPTVHSMPKKRKPSFDLRDTALPAYDENGHSSSPKRTSRTAPSLKSPKSNIQQTSRATKRQCKPWSILPPQRPETDLSVARIIDWIDTQSAPTSQPFSSVPVDLSVECNADRPSIEEKSLRVNSASLLSDDSTESEMSQSYISSQSDRSAVVKPTDPDFETLLKDRGIYALSRNAPEPTNITEVRGALGSTRKSPGPSDDSAENFPRRVRKSVNEGGVMQALLPKLLPILDRFWDSQRDALPVNQQWDRHTLLKPELRPAISPPRPAQAFGFTPDTFPFPHAALLIKPSMSPARNLAWPYFTVEAKGRQGHLDIARLQNSSNAAIMLNNMLQLKKAIGKEHEMFGVIRVMTMELTTESISLCGHYLCQSASGTPDFHSVCLSCASALDPSGRAYKEAYRNAMNAVEFTRRMTLEWVTSDMAQLEERLVGSLRKGLNQMTPPTSDFEHRDPCRWAGGRSRGGSRASSRSSSRNNRRPRSPSRKASTLSTELEPA</sequence>
<feature type="region of interest" description="Disordered" evidence="1">
    <location>
        <begin position="1"/>
        <end position="74"/>
    </location>
</feature>
<evidence type="ECO:0000313" key="4">
    <source>
        <dbReference type="Proteomes" id="UP001161757"/>
    </source>
</evidence>
<comment type="caution">
    <text evidence="3">The sequence shown here is derived from an EMBL/GenBank/DDBJ whole genome shotgun (WGS) entry which is preliminary data.</text>
</comment>
<evidence type="ECO:0000313" key="3">
    <source>
        <dbReference type="EMBL" id="KAJ8995730.1"/>
    </source>
</evidence>
<feature type="region of interest" description="Disordered" evidence="1">
    <location>
        <begin position="435"/>
        <end position="494"/>
    </location>
</feature>
<feature type="compositionally biased region" description="Polar residues" evidence="1">
    <location>
        <begin position="31"/>
        <end position="57"/>
    </location>
</feature>
<feature type="region of interest" description="Disordered" evidence="1">
    <location>
        <begin position="187"/>
        <end position="207"/>
    </location>
</feature>